<dbReference type="AlphaFoldDB" id="A0A2C6MDX5"/>
<dbReference type="EMBL" id="AWQQ01000054">
    <property type="protein sequence ID" value="PHJ38318.1"/>
    <property type="molecule type" value="Genomic_DNA"/>
</dbReference>
<accession>A0A2C6MDX5</accession>
<name>A0A2C6MDX5_9FIRM</name>
<keyword evidence="2" id="KW-1185">Reference proteome</keyword>
<gene>
    <name evidence="1" type="ORF">P378_10830</name>
</gene>
<sequence>MNNGQIIFLDYPVNPEPCYGYGKPPHPELTEILNRNTPVYQKYFCFFYPYKIT</sequence>
<evidence type="ECO:0000313" key="2">
    <source>
        <dbReference type="Proteomes" id="UP000222564"/>
    </source>
</evidence>
<evidence type="ECO:0000313" key="1">
    <source>
        <dbReference type="EMBL" id="PHJ38318.1"/>
    </source>
</evidence>
<reference evidence="1 2" key="1">
    <citation type="submission" date="2013-09" db="EMBL/GenBank/DDBJ databases">
        <title>Biodegradation of hydrocarbons in the deep terrestrial subsurface : characterization of a microbial consortium composed of two Desulfotomaculum species originating from a deep geological formation.</title>
        <authorList>
            <person name="Aullo T."/>
            <person name="Berlendis S."/>
            <person name="Lascourreges J.-F."/>
            <person name="Dessort D."/>
            <person name="Saint-Laurent S."/>
            <person name="Schraauwers B."/>
            <person name="Mas J."/>
            <person name="Magot M."/>
            <person name="Ranchou-Peyruse A."/>
        </authorList>
    </citation>
    <scope>NUCLEOTIDE SEQUENCE [LARGE SCALE GENOMIC DNA]</scope>
    <source>
        <strain evidence="1 2">Bs107</strain>
    </source>
</reference>
<proteinExistence type="predicted"/>
<comment type="caution">
    <text evidence="1">The sequence shown here is derived from an EMBL/GenBank/DDBJ whole genome shotgun (WGS) entry which is preliminary data.</text>
</comment>
<protein>
    <submittedName>
        <fullName evidence="1">Uncharacterized protein</fullName>
    </submittedName>
</protein>
<dbReference type="Proteomes" id="UP000222564">
    <property type="component" value="Unassembled WGS sequence"/>
</dbReference>
<organism evidence="1 2">
    <name type="scientific">Desulforamulus profundi</name>
    <dbReference type="NCBI Taxonomy" id="1383067"/>
    <lineage>
        <taxon>Bacteria</taxon>
        <taxon>Bacillati</taxon>
        <taxon>Bacillota</taxon>
        <taxon>Clostridia</taxon>
        <taxon>Eubacteriales</taxon>
        <taxon>Peptococcaceae</taxon>
        <taxon>Desulforamulus</taxon>
    </lineage>
</organism>